<dbReference type="Pfam" id="PF13354">
    <property type="entry name" value="Beta-lactamase2"/>
    <property type="match status" value="1"/>
</dbReference>
<gene>
    <name evidence="2" type="ORF">ACFQ07_11030</name>
</gene>
<dbReference type="PRINTS" id="PR00118">
    <property type="entry name" value="BLACTAMASEA"/>
</dbReference>
<dbReference type="InterPro" id="IPR000871">
    <property type="entry name" value="Beta-lactam_class-A"/>
</dbReference>
<feature type="domain" description="Beta-lactamase class A catalytic" evidence="1">
    <location>
        <begin position="31"/>
        <end position="205"/>
    </location>
</feature>
<dbReference type="Gene3D" id="3.40.710.10">
    <property type="entry name" value="DD-peptidase/beta-lactamase superfamily"/>
    <property type="match status" value="1"/>
</dbReference>
<proteinExistence type="predicted"/>
<name>A0ABW3CFQ2_9ACTN</name>
<evidence type="ECO:0000313" key="3">
    <source>
        <dbReference type="Proteomes" id="UP001597083"/>
    </source>
</evidence>
<dbReference type="GO" id="GO:0016787">
    <property type="term" value="F:hydrolase activity"/>
    <property type="evidence" value="ECO:0007669"/>
    <property type="project" value="UniProtKB-KW"/>
</dbReference>
<comment type="caution">
    <text evidence="2">The sequence shown here is derived from an EMBL/GenBank/DDBJ whole genome shotgun (WGS) entry which is preliminary data.</text>
</comment>
<reference evidence="3" key="1">
    <citation type="journal article" date="2019" name="Int. J. Syst. Evol. Microbiol.">
        <title>The Global Catalogue of Microorganisms (GCM) 10K type strain sequencing project: providing services to taxonomists for standard genome sequencing and annotation.</title>
        <authorList>
            <consortium name="The Broad Institute Genomics Platform"/>
            <consortium name="The Broad Institute Genome Sequencing Center for Infectious Disease"/>
            <person name="Wu L."/>
            <person name="Ma J."/>
        </authorList>
    </citation>
    <scope>NUCLEOTIDE SEQUENCE [LARGE SCALE GENOMIC DNA]</scope>
    <source>
        <strain evidence="3">JCM 31696</strain>
    </source>
</reference>
<dbReference type="InterPro" id="IPR012338">
    <property type="entry name" value="Beta-lactam/transpept-like"/>
</dbReference>
<evidence type="ECO:0000259" key="1">
    <source>
        <dbReference type="Pfam" id="PF13354"/>
    </source>
</evidence>
<keyword evidence="2" id="KW-0378">Hydrolase</keyword>
<dbReference type="SUPFAM" id="SSF56601">
    <property type="entry name" value="beta-lactamase/transpeptidase-like"/>
    <property type="match status" value="1"/>
</dbReference>
<sequence length="208" mass="23010">GTVPAAPGARQAEVTRQLREMEGSYQGRIGAFAYDTGTGRFVGHRTHERFPSNSTFKAILCGAVLHKARTTDPGLLERRHFWTAEEANNAGHNPVTGREENIENGLTTAELCHATITESDNPAANILLRQIGGPEGMTRYYRSLGDPTGRLDRYEPDLNEWEPGEKRDTIMPAFMAHDLRKLTAGDALVPQDRRRLNDWLKAAVTGDA</sequence>
<protein>
    <submittedName>
        <fullName evidence="2">Serine hydrolase</fullName>
    </submittedName>
</protein>
<organism evidence="2 3">
    <name type="scientific">Actinomadura adrarensis</name>
    <dbReference type="NCBI Taxonomy" id="1819600"/>
    <lineage>
        <taxon>Bacteria</taxon>
        <taxon>Bacillati</taxon>
        <taxon>Actinomycetota</taxon>
        <taxon>Actinomycetes</taxon>
        <taxon>Streptosporangiales</taxon>
        <taxon>Thermomonosporaceae</taxon>
        <taxon>Actinomadura</taxon>
    </lineage>
</organism>
<evidence type="ECO:0000313" key="2">
    <source>
        <dbReference type="EMBL" id="MFD0852762.1"/>
    </source>
</evidence>
<dbReference type="PANTHER" id="PTHR35333:SF3">
    <property type="entry name" value="BETA-LACTAMASE-TYPE TRANSPEPTIDASE FOLD CONTAINING PROTEIN"/>
    <property type="match status" value="1"/>
</dbReference>
<dbReference type="PANTHER" id="PTHR35333">
    <property type="entry name" value="BETA-LACTAMASE"/>
    <property type="match status" value="1"/>
</dbReference>
<dbReference type="Proteomes" id="UP001597083">
    <property type="component" value="Unassembled WGS sequence"/>
</dbReference>
<feature type="non-terminal residue" evidence="2">
    <location>
        <position position="1"/>
    </location>
</feature>
<keyword evidence="3" id="KW-1185">Reference proteome</keyword>
<accession>A0ABW3CFQ2</accession>
<dbReference type="InterPro" id="IPR045155">
    <property type="entry name" value="Beta-lactam_cat"/>
</dbReference>
<dbReference type="EMBL" id="JBHTIR010001610">
    <property type="protein sequence ID" value="MFD0852762.1"/>
    <property type="molecule type" value="Genomic_DNA"/>
</dbReference>
<feature type="non-terminal residue" evidence="2">
    <location>
        <position position="208"/>
    </location>
</feature>